<sequence length="571" mass="60291">MTGVGDWRGAELEVRLGPPGHGGFCVARHEGRVLFVRHGLPGELVRVRVTEDRGGSFCRAEAFEILEPSPDRVPALCPVSGVGGAGCCDFSYATPEAQRELKAMVVTEQLRRLAGWETEVVVEPISVDLGPLRRATGPNPPRPFSGPVPTGGTGDTSAATAWADGASVPGGSVPGTAAIPDGGRPGDHGAGELIRGWRGRVRLAVDAEGRAGVHRYRGTEVITDLRCPQPVTGAMAGIAERRWTPGADLVVAVDGDGQRHIVELAPPEVGEAGGRHAGRGDRRTGYRAPGGRGGGRGARGNDPRRHDRSDGRRAGGADRDRRAGTDNRRRGSAEHDYRGGSGDHRRDDQIGDIRGSGSDDRRGAAARRAAAHAPRAETLVEGTGRAVQYVAGRRWELSATGFWQPHIGAAQCYSDVVAEWAYASPGALAWDLYCGVGVFAARVAEQVGPAGAVSGVEYARTAVADGAASLRDLPWVDLRAERVERWIAEQPTATPEVVVLDPPRAGAGKEVVAALTARSPRRIVHIGCDPAAFARDIGLYRAAGYLVTELRAFDAFPGTHHVECLALLERS</sequence>
<name>A0A378YU41_9NOCA</name>
<dbReference type="Pfam" id="PF05958">
    <property type="entry name" value="tRNA_U5-meth_tr"/>
    <property type="match status" value="1"/>
</dbReference>
<dbReference type="InterPro" id="IPR002792">
    <property type="entry name" value="TRAM_dom"/>
</dbReference>
<dbReference type="InterPro" id="IPR010280">
    <property type="entry name" value="U5_MeTrfase_fam"/>
</dbReference>
<evidence type="ECO:0000256" key="2">
    <source>
        <dbReference type="ARBA" id="ARBA00022679"/>
    </source>
</evidence>
<evidence type="ECO:0000256" key="1">
    <source>
        <dbReference type="ARBA" id="ARBA00022603"/>
    </source>
</evidence>
<organism evidence="7 8">
    <name type="scientific">Nocardia otitidiscaviarum</name>
    <dbReference type="NCBI Taxonomy" id="1823"/>
    <lineage>
        <taxon>Bacteria</taxon>
        <taxon>Bacillati</taxon>
        <taxon>Actinomycetota</taxon>
        <taxon>Actinomycetes</taxon>
        <taxon>Mycobacteriales</taxon>
        <taxon>Nocardiaceae</taxon>
        <taxon>Nocardia</taxon>
    </lineage>
</organism>
<protein>
    <submittedName>
        <fullName evidence="7">Uncharacterized RNA methyltransferase Cgl1903/cg2084</fullName>
        <ecNumber evidence="7">2.1.1.-</ecNumber>
    </submittedName>
</protein>
<dbReference type="PROSITE" id="PS50926">
    <property type="entry name" value="TRAM"/>
    <property type="match status" value="1"/>
</dbReference>
<feature type="compositionally biased region" description="Gly residues" evidence="5">
    <location>
        <begin position="288"/>
        <end position="298"/>
    </location>
</feature>
<gene>
    <name evidence="7" type="ORF">NCTC1934_04195</name>
</gene>
<keyword evidence="8" id="KW-1185">Reference proteome</keyword>
<keyword evidence="3 4" id="KW-0949">S-adenosyl-L-methionine</keyword>
<keyword evidence="2 4" id="KW-0808">Transferase</keyword>
<dbReference type="PANTHER" id="PTHR11061:SF30">
    <property type="entry name" value="TRNA (URACIL(54)-C(5))-METHYLTRANSFERASE"/>
    <property type="match status" value="1"/>
</dbReference>
<proteinExistence type="inferred from homology"/>
<dbReference type="STRING" id="1406858.GCA_000710895_06293"/>
<dbReference type="EMBL" id="UGRY01000002">
    <property type="protein sequence ID" value="SUA80273.1"/>
    <property type="molecule type" value="Genomic_DNA"/>
</dbReference>
<evidence type="ECO:0000256" key="3">
    <source>
        <dbReference type="ARBA" id="ARBA00022691"/>
    </source>
</evidence>
<feature type="region of interest" description="Disordered" evidence="5">
    <location>
        <begin position="263"/>
        <end position="375"/>
    </location>
</feature>
<dbReference type="SUPFAM" id="SSF53335">
    <property type="entry name" value="S-adenosyl-L-methionine-dependent methyltransferases"/>
    <property type="match status" value="1"/>
</dbReference>
<evidence type="ECO:0000259" key="6">
    <source>
        <dbReference type="PROSITE" id="PS50926"/>
    </source>
</evidence>
<accession>A0A378YU41</accession>
<dbReference type="Gene3D" id="2.40.50.140">
    <property type="entry name" value="Nucleic acid-binding proteins"/>
    <property type="match status" value="1"/>
</dbReference>
<dbReference type="EC" id="2.1.1.-" evidence="7"/>
<evidence type="ECO:0000256" key="4">
    <source>
        <dbReference type="PROSITE-ProRule" id="PRU01024"/>
    </source>
</evidence>
<evidence type="ECO:0000313" key="7">
    <source>
        <dbReference type="EMBL" id="SUA80273.1"/>
    </source>
</evidence>
<dbReference type="InterPro" id="IPR012340">
    <property type="entry name" value="NA-bd_OB-fold"/>
</dbReference>
<feature type="domain" description="TRAM" evidence="6">
    <location>
        <begin position="5"/>
        <end position="64"/>
    </location>
</feature>
<feature type="region of interest" description="Disordered" evidence="5">
    <location>
        <begin position="132"/>
        <end position="156"/>
    </location>
</feature>
<dbReference type="GO" id="GO:0070475">
    <property type="term" value="P:rRNA base methylation"/>
    <property type="evidence" value="ECO:0007669"/>
    <property type="project" value="TreeGrafter"/>
</dbReference>
<reference evidence="7 8" key="1">
    <citation type="submission" date="2018-06" db="EMBL/GenBank/DDBJ databases">
        <authorList>
            <consortium name="Pathogen Informatics"/>
            <person name="Doyle S."/>
        </authorList>
    </citation>
    <scope>NUCLEOTIDE SEQUENCE [LARGE SCALE GENOMIC DNA]</scope>
    <source>
        <strain evidence="7 8">NCTC1934</strain>
    </source>
</reference>
<feature type="binding site" evidence="4">
    <location>
        <position position="404"/>
    </location>
    <ligand>
        <name>S-adenosyl-L-methionine</name>
        <dbReference type="ChEBI" id="CHEBI:59789"/>
    </ligand>
</feature>
<dbReference type="InterPro" id="IPR029063">
    <property type="entry name" value="SAM-dependent_MTases_sf"/>
</dbReference>
<feature type="binding site" evidence="4">
    <location>
        <position position="501"/>
    </location>
    <ligand>
        <name>S-adenosyl-L-methionine</name>
        <dbReference type="ChEBI" id="CHEBI:59789"/>
    </ligand>
</feature>
<evidence type="ECO:0000256" key="5">
    <source>
        <dbReference type="SAM" id="MobiDB-lite"/>
    </source>
</evidence>
<dbReference type="SUPFAM" id="SSF50249">
    <property type="entry name" value="Nucleic acid-binding proteins"/>
    <property type="match status" value="1"/>
</dbReference>
<evidence type="ECO:0000313" key="8">
    <source>
        <dbReference type="Proteomes" id="UP000255467"/>
    </source>
</evidence>
<dbReference type="Gene3D" id="3.40.50.150">
    <property type="entry name" value="Vaccinia Virus protein VP39"/>
    <property type="match status" value="1"/>
</dbReference>
<feature type="binding site" evidence="4">
    <location>
        <position position="433"/>
    </location>
    <ligand>
        <name>S-adenosyl-L-methionine</name>
        <dbReference type="ChEBI" id="CHEBI:59789"/>
    </ligand>
</feature>
<dbReference type="PANTHER" id="PTHR11061">
    <property type="entry name" value="RNA M5U METHYLTRANSFERASE"/>
    <property type="match status" value="1"/>
</dbReference>
<comment type="similarity">
    <text evidence="4">Belongs to the class I-like SAM-binding methyltransferase superfamily. RNA M5U methyltransferase family.</text>
</comment>
<dbReference type="Pfam" id="PF01938">
    <property type="entry name" value="TRAM"/>
    <property type="match status" value="1"/>
</dbReference>
<feature type="compositionally biased region" description="Basic and acidic residues" evidence="5">
    <location>
        <begin position="299"/>
        <end position="363"/>
    </location>
</feature>
<dbReference type="PROSITE" id="PS51687">
    <property type="entry name" value="SAM_MT_RNA_M5U"/>
    <property type="match status" value="1"/>
</dbReference>
<dbReference type="GO" id="GO:0070041">
    <property type="term" value="F:rRNA (uridine-C5-)-methyltransferase activity"/>
    <property type="evidence" value="ECO:0007669"/>
    <property type="project" value="TreeGrafter"/>
</dbReference>
<keyword evidence="1 4" id="KW-0489">Methyltransferase</keyword>
<dbReference type="AlphaFoldDB" id="A0A378YU41"/>
<dbReference type="Proteomes" id="UP000255467">
    <property type="component" value="Unassembled WGS sequence"/>
</dbReference>
<feature type="active site" description="Nucleophile" evidence="4">
    <location>
        <position position="528"/>
    </location>
</feature>
<feature type="binding site" evidence="4">
    <location>
        <position position="457"/>
    </location>
    <ligand>
        <name>S-adenosyl-L-methionine</name>
        <dbReference type="ChEBI" id="CHEBI:59789"/>
    </ligand>
</feature>